<comment type="caution">
    <text evidence="2">The sequence shown here is derived from an EMBL/GenBank/DDBJ whole genome shotgun (WGS) entry which is preliminary data.</text>
</comment>
<organism evidence="2 3">
    <name type="scientific">Tanacetum coccineum</name>
    <dbReference type="NCBI Taxonomy" id="301880"/>
    <lineage>
        <taxon>Eukaryota</taxon>
        <taxon>Viridiplantae</taxon>
        <taxon>Streptophyta</taxon>
        <taxon>Embryophyta</taxon>
        <taxon>Tracheophyta</taxon>
        <taxon>Spermatophyta</taxon>
        <taxon>Magnoliopsida</taxon>
        <taxon>eudicotyledons</taxon>
        <taxon>Gunneridae</taxon>
        <taxon>Pentapetalae</taxon>
        <taxon>asterids</taxon>
        <taxon>campanulids</taxon>
        <taxon>Asterales</taxon>
        <taxon>Asteraceae</taxon>
        <taxon>Asteroideae</taxon>
        <taxon>Anthemideae</taxon>
        <taxon>Anthemidinae</taxon>
        <taxon>Tanacetum</taxon>
    </lineage>
</organism>
<gene>
    <name evidence="2" type="ORF">Tco_1081319</name>
</gene>
<evidence type="ECO:0000313" key="3">
    <source>
        <dbReference type="Proteomes" id="UP001151760"/>
    </source>
</evidence>
<evidence type="ECO:0000256" key="1">
    <source>
        <dbReference type="SAM" id="MobiDB-lite"/>
    </source>
</evidence>
<reference evidence="2" key="1">
    <citation type="journal article" date="2022" name="Int. J. Mol. Sci.">
        <title>Draft Genome of Tanacetum Coccineum: Genomic Comparison of Closely Related Tanacetum-Family Plants.</title>
        <authorList>
            <person name="Yamashiro T."/>
            <person name="Shiraishi A."/>
            <person name="Nakayama K."/>
            <person name="Satake H."/>
        </authorList>
    </citation>
    <scope>NUCLEOTIDE SEQUENCE</scope>
</reference>
<protein>
    <submittedName>
        <fullName evidence="2">Uncharacterized protein</fullName>
    </submittedName>
</protein>
<feature type="non-terminal residue" evidence="2">
    <location>
        <position position="1"/>
    </location>
</feature>
<sequence>QDTKVPQFSGPLTKVGDEAVYKELGDIMERAATTASSFEAEQDSGSGPSHNPVSLTRIQQYRFPLLSNFENKLLPGIQSANERYNGGVTTLPNSEIFEQLASNGSSLDADDLTDRMSRLKQLSFKRGEIVWDSVASTLSTS</sequence>
<reference evidence="2" key="2">
    <citation type="submission" date="2022-01" db="EMBL/GenBank/DDBJ databases">
        <authorList>
            <person name="Yamashiro T."/>
            <person name="Shiraishi A."/>
            <person name="Satake H."/>
            <person name="Nakayama K."/>
        </authorList>
    </citation>
    <scope>NUCLEOTIDE SEQUENCE</scope>
</reference>
<feature type="compositionally biased region" description="Polar residues" evidence="1">
    <location>
        <begin position="33"/>
        <end position="53"/>
    </location>
</feature>
<dbReference type="Proteomes" id="UP001151760">
    <property type="component" value="Unassembled WGS sequence"/>
</dbReference>
<name>A0ABQ5HYJ2_9ASTR</name>
<keyword evidence="3" id="KW-1185">Reference proteome</keyword>
<proteinExistence type="predicted"/>
<evidence type="ECO:0000313" key="2">
    <source>
        <dbReference type="EMBL" id="GJT92474.1"/>
    </source>
</evidence>
<accession>A0ABQ5HYJ2</accession>
<dbReference type="EMBL" id="BQNB010020112">
    <property type="protein sequence ID" value="GJT92474.1"/>
    <property type="molecule type" value="Genomic_DNA"/>
</dbReference>
<feature type="region of interest" description="Disordered" evidence="1">
    <location>
        <begin position="32"/>
        <end position="53"/>
    </location>
</feature>